<gene>
    <name evidence="1" type="ORF">QO011_001318</name>
</gene>
<name>A0ABU0J238_9HYPH</name>
<sequence length="239" mass="25224">MPDLPAGSARTDASAPSGAGAVADFLADVHAVVPAGERGRLIFALDATMSRQHTWDTACRLQGEMFREAGRIGGLDMQLVYFRGLGECRASRWAGDAERFGTLMSRIDCRGGHTQIGRVLNHAAGEARRGRVGALVYVGDAVEEPADMLCARAGELALLGVPVFAFQEGRDAMVESVLREIARLTRGAWSRFDASAAHELAALLRAAAAYAAGGRRALAALSDRGGPAAARLLQQIGRP</sequence>
<dbReference type="RefSeq" id="WP_307269386.1">
    <property type="nucleotide sequence ID" value="NZ_JAUSVX010000002.1"/>
</dbReference>
<keyword evidence="2" id="KW-1185">Reference proteome</keyword>
<protein>
    <recommendedName>
        <fullName evidence="3">VWA domain-containing protein</fullName>
    </recommendedName>
</protein>
<accession>A0ABU0J238</accession>
<dbReference type="SUPFAM" id="SSF53300">
    <property type="entry name" value="vWA-like"/>
    <property type="match status" value="1"/>
</dbReference>
<evidence type="ECO:0000313" key="2">
    <source>
        <dbReference type="Proteomes" id="UP001242480"/>
    </source>
</evidence>
<dbReference type="Proteomes" id="UP001242480">
    <property type="component" value="Unassembled WGS sequence"/>
</dbReference>
<dbReference type="InterPro" id="IPR036465">
    <property type="entry name" value="vWFA_dom_sf"/>
</dbReference>
<evidence type="ECO:0008006" key="3">
    <source>
        <dbReference type="Google" id="ProtNLM"/>
    </source>
</evidence>
<dbReference type="EMBL" id="JAUSVX010000002">
    <property type="protein sequence ID" value="MDQ0468318.1"/>
    <property type="molecule type" value="Genomic_DNA"/>
</dbReference>
<proteinExistence type="predicted"/>
<reference evidence="1 2" key="1">
    <citation type="submission" date="2023-07" db="EMBL/GenBank/DDBJ databases">
        <title>Genomic Encyclopedia of Type Strains, Phase IV (KMG-IV): sequencing the most valuable type-strain genomes for metagenomic binning, comparative biology and taxonomic classification.</title>
        <authorList>
            <person name="Goeker M."/>
        </authorList>
    </citation>
    <scope>NUCLEOTIDE SEQUENCE [LARGE SCALE GENOMIC DNA]</scope>
    <source>
        <strain evidence="1 2">DSM 19619</strain>
    </source>
</reference>
<comment type="caution">
    <text evidence="1">The sequence shown here is derived from an EMBL/GenBank/DDBJ whole genome shotgun (WGS) entry which is preliminary data.</text>
</comment>
<organism evidence="1 2">
    <name type="scientific">Labrys wisconsinensis</name>
    <dbReference type="NCBI Taxonomy" id="425677"/>
    <lineage>
        <taxon>Bacteria</taxon>
        <taxon>Pseudomonadati</taxon>
        <taxon>Pseudomonadota</taxon>
        <taxon>Alphaproteobacteria</taxon>
        <taxon>Hyphomicrobiales</taxon>
        <taxon>Xanthobacteraceae</taxon>
        <taxon>Labrys</taxon>
    </lineage>
</organism>
<evidence type="ECO:0000313" key="1">
    <source>
        <dbReference type="EMBL" id="MDQ0468318.1"/>
    </source>
</evidence>